<evidence type="ECO:0000256" key="3">
    <source>
        <dbReference type="SAM" id="MobiDB-lite"/>
    </source>
</evidence>
<dbReference type="InterPro" id="IPR011611">
    <property type="entry name" value="PfkB_dom"/>
</dbReference>
<dbReference type="PANTHER" id="PTHR10584:SF166">
    <property type="entry name" value="RIBOKINASE"/>
    <property type="match status" value="1"/>
</dbReference>
<gene>
    <name evidence="5" type="ORF">ACFFN0_11900</name>
</gene>
<feature type="region of interest" description="Disordered" evidence="3">
    <location>
        <begin position="302"/>
        <end position="334"/>
    </location>
</feature>
<evidence type="ECO:0000256" key="1">
    <source>
        <dbReference type="ARBA" id="ARBA00022679"/>
    </source>
</evidence>
<evidence type="ECO:0000259" key="4">
    <source>
        <dbReference type="Pfam" id="PF00294"/>
    </source>
</evidence>
<evidence type="ECO:0000313" key="6">
    <source>
        <dbReference type="Proteomes" id="UP001589613"/>
    </source>
</evidence>
<dbReference type="Gene3D" id="3.40.1190.20">
    <property type="match status" value="1"/>
</dbReference>
<dbReference type="InterPro" id="IPR029056">
    <property type="entry name" value="Ribokinase-like"/>
</dbReference>
<reference evidence="5 6" key="1">
    <citation type="submission" date="2024-09" db="EMBL/GenBank/DDBJ databases">
        <authorList>
            <person name="Sun Q."/>
            <person name="Mori K."/>
        </authorList>
    </citation>
    <scope>NUCLEOTIDE SEQUENCE [LARGE SCALE GENOMIC DNA]</scope>
    <source>
        <strain evidence="5 6">JCM 12763</strain>
    </source>
</reference>
<dbReference type="Proteomes" id="UP001589613">
    <property type="component" value="Unassembled WGS sequence"/>
</dbReference>
<dbReference type="RefSeq" id="WP_238330459.1">
    <property type="nucleotide sequence ID" value="NZ_JBHMAX010000022.1"/>
</dbReference>
<comment type="caution">
    <text evidence="5">The sequence shown here is derived from an EMBL/GenBank/DDBJ whole genome shotgun (WGS) entry which is preliminary data.</text>
</comment>
<proteinExistence type="predicted"/>
<accession>A0ABV5V4M2</accession>
<sequence length="334" mass="33952">MTSRVIHTGQALVDVVLEVGGLPVRGGNVNAHSSQRYAGGAVSILLAAARTGARAVHAGAHGSGPNGDLVRQALTAEGVHLADPPVPGEDTGICVVLVEPTAERTFITTYGAERRISVDSLARSGPAPGDVVCVTGYSLYPPTREPLLEWLEGLPEGVQVVLDPGAALAEMPGEDRARMLALTQVWTSNALEAKELTGVGDVAAAAGAVAGHLPEGAVVVVRDGADGCVLHVEGATTTVPGFPQVPVDTNGAGDAHTGVLCAERTLGTDWVTAARRANAAGAIKVTRRGPATAPTRAEVDAFLASPDRDEDRPGGSPGRGTVPGHAEPPVVHDL</sequence>
<evidence type="ECO:0000256" key="2">
    <source>
        <dbReference type="ARBA" id="ARBA00022777"/>
    </source>
</evidence>
<dbReference type="EMBL" id="JBHMAX010000022">
    <property type="protein sequence ID" value="MFB9732745.1"/>
    <property type="molecule type" value="Genomic_DNA"/>
</dbReference>
<name>A0ABV5V4M2_9MICO</name>
<dbReference type="PANTHER" id="PTHR10584">
    <property type="entry name" value="SUGAR KINASE"/>
    <property type="match status" value="1"/>
</dbReference>
<dbReference type="GO" id="GO:0016301">
    <property type="term" value="F:kinase activity"/>
    <property type="evidence" value="ECO:0007669"/>
    <property type="project" value="UniProtKB-KW"/>
</dbReference>
<keyword evidence="6" id="KW-1185">Reference proteome</keyword>
<evidence type="ECO:0000313" key="5">
    <source>
        <dbReference type="EMBL" id="MFB9732745.1"/>
    </source>
</evidence>
<organism evidence="5 6">
    <name type="scientific">Ornithinimicrobium kibberense</name>
    <dbReference type="NCBI Taxonomy" id="282060"/>
    <lineage>
        <taxon>Bacteria</taxon>
        <taxon>Bacillati</taxon>
        <taxon>Actinomycetota</taxon>
        <taxon>Actinomycetes</taxon>
        <taxon>Micrococcales</taxon>
        <taxon>Ornithinimicrobiaceae</taxon>
        <taxon>Ornithinimicrobium</taxon>
    </lineage>
</organism>
<protein>
    <submittedName>
        <fullName evidence="5">PfkB family carbohydrate kinase</fullName>
    </submittedName>
</protein>
<keyword evidence="1" id="KW-0808">Transferase</keyword>
<feature type="domain" description="Carbohydrate kinase PfkB" evidence="4">
    <location>
        <begin position="5"/>
        <end position="292"/>
    </location>
</feature>
<keyword evidence="2 5" id="KW-0418">Kinase</keyword>
<dbReference type="Pfam" id="PF00294">
    <property type="entry name" value="PfkB"/>
    <property type="match status" value="1"/>
</dbReference>
<dbReference type="SUPFAM" id="SSF53613">
    <property type="entry name" value="Ribokinase-like"/>
    <property type="match status" value="1"/>
</dbReference>